<sequence>MCIAGMVMGFVRYKRKNQSLIEFSPYKKRWFRWHHYTGFIFGIFAFTWVFSGLLSMTPWDWAPFTRLDMEETDKWTGGIMKPDLFSLSPDDAVKCLNGEIAVKEIHFIQLNGKPYFLAYQDEEQTRVIPAGLDPATAFEKFSSRQFEDMVQNLNPGVNVAESVILNVYDDYYYSKHHEKHLPVLRMKMSTPQQTWYYVDLKTGQVVLKHEKLSRLERWLYHGLHSLDFKWLVYKRPMWDLIVGLLMIGGMSVSCTGLVLTWKWVTRKSKKKIEKQFKGA</sequence>
<dbReference type="InterPro" id="IPR005625">
    <property type="entry name" value="PepSY-ass_TM"/>
</dbReference>
<feature type="transmembrane region" description="Helical" evidence="1">
    <location>
        <begin position="36"/>
        <end position="59"/>
    </location>
</feature>
<dbReference type="EMBL" id="CAJRAU010000016">
    <property type="protein sequence ID" value="CAG5074997.1"/>
    <property type="molecule type" value="Genomic_DNA"/>
</dbReference>
<dbReference type="PANTHER" id="PTHR34219">
    <property type="entry name" value="IRON-REGULATED INNER MEMBRANE PROTEIN-RELATED"/>
    <property type="match status" value="1"/>
</dbReference>
<keyword evidence="1" id="KW-0472">Membrane</keyword>
<comment type="caution">
    <text evidence="2">The sequence shown here is derived from an EMBL/GenBank/DDBJ whole genome shotgun (WGS) entry which is preliminary data.</text>
</comment>
<dbReference type="RefSeq" id="WP_215236753.1">
    <property type="nucleotide sequence ID" value="NZ_CAJRAU010000016.1"/>
</dbReference>
<accession>A0ABM8UYV9</accession>
<name>A0ABM8UYV9_9BACT</name>
<reference evidence="2 3" key="1">
    <citation type="submission" date="2021-04" db="EMBL/GenBank/DDBJ databases">
        <authorList>
            <person name="Rodrigo-Torres L."/>
            <person name="Arahal R. D."/>
            <person name="Lucena T."/>
        </authorList>
    </citation>
    <scope>NUCLEOTIDE SEQUENCE [LARGE SCALE GENOMIC DNA]</scope>
    <source>
        <strain evidence="2 3">CECT 9623</strain>
    </source>
</reference>
<keyword evidence="3" id="KW-1185">Reference proteome</keyword>
<evidence type="ECO:0000313" key="3">
    <source>
        <dbReference type="Proteomes" id="UP000679725"/>
    </source>
</evidence>
<evidence type="ECO:0000313" key="2">
    <source>
        <dbReference type="EMBL" id="CAG5074997.1"/>
    </source>
</evidence>
<organism evidence="2 3">
    <name type="scientific">Dyadobacter linearis</name>
    <dbReference type="NCBI Taxonomy" id="2823330"/>
    <lineage>
        <taxon>Bacteria</taxon>
        <taxon>Pseudomonadati</taxon>
        <taxon>Bacteroidota</taxon>
        <taxon>Cytophagia</taxon>
        <taxon>Cytophagales</taxon>
        <taxon>Spirosomataceae</taxon>
        <taxon>Dyadobacter</taxon>
    </lineage>
</organism>
<evidence type="ECO:0000256" key="1">
    <source>
        <dbReference type="SAM" id="Phobius"/>
    </source>
</evidence>
<evidence type="ECO:0008006" key="4">
    <source>
        <dbReference type="Google" id="ProtNLM"/>
    </source>
</evidence>
<dbReference type="Proteomes" id="UP000679725">
    <property type="component" value="Unassembled WGS sequence"/>
</dbReference>
<keyword evidence="1" id="KW-0812">Transmembrane</keyword>
<dbReference type="PANTHER" id="PTHR34219:SF6">
    <property type="entry name" value="BLR3280 PROTEIN"/>
    <property type="match status" value="1"/>
</dbReference>
<gene>
    <name evidence="2" type="ORF">DYBT9623_05536</name>
</gene>
<feature type="transmembrane region" description="Helical" evidence="1">
    <location>
        <begin position="240"/>
        <end position="264"/>
    </location>
</feature>
<proteinExistence type="predicted"/>
<keyword evidence="1" id="KW-1133">Transmembrane helix</keyword>
<protein>
    <recommendedName>
        <fullName evidence="4">PepSY domain-containing protein</fullName>
    </recommendedName>
</protein>